<proteinExistence type="inferred from homology"/>
<dbReference type="InterPro" id="IPR008929">
    <property type="entry name" value="Chondroitin_lyas"/>
</dbReference>
<dbReference type="Gene3D" id="1.50.10.100">
    <property type="entry name" value="Chondroitin AC/alginate lyase"/>
    <property type="match status" value="1"/>
</dbReference>
<comment type="subcellular location">
    <subcellularLocation>
        <location evidence="1">Secreted</location>
    </subcellularLocation>
</comment>
<evidence type="ECO:0000259" key="7">
    <source>
        <dbReference type="Pfam" id="PF02278"/>
    </source>
</evidence>
<keyword evidence="12" id="KW-1185">Reference proteome</keyword>
<evidence type="ECO:0000313" key="11">
    <source>
        <dbReference type="EMBL" id="GGA13930.1"/>
    </source>
</evidence>
<dbReference type="InterPro" id="IPR011013">
    <property type="entry name" value="Gal_mutarotase_sf_dom"/>
</dbReference>
<keyword evidence="4 6" id="KW-0732">Signal</keyword>
<dbReference type="Gene3D" id="2.60.220.10">
    <property type="entry name" value="Polysaccharide lyase family 8-like, C-terminal"/>
    <property type="match status" value="1"/>
</dbReference>
<dbReference type="InterPro" id="IPR003159">
    <property type="entry name" value="Lyase_8_central_dom"/>
</dbReference>
<dbReference type="SUPFAM" id="SSF74650">
    <property type="entry name" value="Galactose mutarotase-like"/>
    <property type="match status" value="1"/>
</dbReference>
<evidence type="ECO:0000259" key="8">
    <source>
        <dbReference type="Pfam" id="PF02884"/>
    </source>
</evidence>
<comment type="similarity">
    <text evidence="2">Belongs to the polysaccharide lyase 8 family.</text>
</comment>
<comment type="caution">
    <text evidence="11">The sequence shown here is derived from an EMBL/GenBank/DDBJ whole genome shotgun (WGS) entry which is preliminary data.</text>
</comment>
<dbReference type="GO" id="GO:0016829">
    <property type="term" value="F:lyase activity"/>
    <property type="evidence" value="ECO:0007669"/>
    <property type="project" value="UniProtKB-KW"/>
</dbReference>
<dbReference type="Pfam" id="PF24517">
    <property type="entry name" value="CBM96"/>
    <property type="match status" value="1"/>
</dbReference>
<evidence type="ECO:0000259" key="9">
    <source>
        <dbReference type="Pfam" id="PF08124"/>
    </source>
</evidence>
<feature type="domain" description="Polysaccharide lyase 8 N-terminal alpha-helical" evidence="9">
    <location>
        <begin position="42"/>
        <end position="358"/>
    </location>
</feature>
<dbReference type="InterPro" id="IPR004103">
    <property type="entry name" value="Lyase_8_C"/>
</dbReference>
<dbReference type="Pfam" id="PF02884">
    <property type="entry name" value="Lyase_8_C"/>
    <property type="match status" value="1"/>
</dbReference>
<keyword evidence="3" id="KW-0964">Secreted</keyword>
<dbReference type="Gene3D" id="2.70.98.10">
    <property type="match status" value="1"/>
</dbReference>
<dbReference type="InterPro" id="IPR011071">
    <property type="entry name" value="Lyase_8-like_C"/>
</dbReference>
<feature type="signal peptide" evidence="6">
    <location>
        <begin position="1"/>
        <end position="31"/>
    </location>
</feature>
<dbReference type="EMBL" id="BMHE01000073">
    <property type="protein sequence ID" value="GGA13930.1"/>
    <property type="molecule type" value="Genomic_DNA"/>
</dbReference>
<dbReference type="Pfam" id="PF08124">
    <property type="entry name" value="Lyase_8_N"/>
    <property type="match status" value="1"/>
</dbReference>
<protein>
    <submittedName>
        <fullName evidence="11">Polysaccharide lyase</fullName>
    </submittedName>
</protein>
<feature type="domain" description="Polysaccharide lyase family 8 C-terminal" evidence="8">
    <location>
        <begin position="677"/>
        <end position="745"/>
    </location>
</feature>
<evidence type="ECO:0000256" key="3">
    <source>
        <dbReference type="ARBA" id="ARBA00022525"/>
    </source>
</evidence>
<evidence type="ECO:0000256" key="6">
    <source>
        <dbReference type="SAM" id="SignalP"/>
    </source>
</evidence>
<evidence type="ECO:0000313" key="12">
    <source>
        <dbReference type="Proteomes" id="UP000615455"/>
    </source>
</evidence>
<feature type="chain" id="PRO_5046022515" evidence="6">
    <location>
        <begin position="32"/>
        <end position="966"/>
    </location>
</feature>
<sequence>MKMWRKGCLVSMMFVLLFSTILVGKAPTAQAADEFDSLRAKWNEYLVGKQPYNSSDTDISAAVAAISDAVTNGQNIGHWNTLNKAAGRTYLWSDLASSCSASGSYGRLKAMARAYATPGTAVYQDASLGADIVSALDWVYANKFNENSTYNSSCGWDYEIGMPLTLTDTMVMMYGQLSAVQMANYIKPIDKFVPNADTFSGAPATGANRLDKALVVAVRGVLGKSAAKMVISRDAISQVLLYVTSGDGFYTDGSFIQHSNIAYTGSYGAVLLGDMAKLLYLLGGSTWQVTDSNLGNVYKWVADSYEPLVYKGWMMDMVYGRGVTRYSENGLRGPSFSILILSQYAPSTDAAKFKSMVKNWLTSDPAWNPYAGETIFNIQLGKTLMADSGVQTRGALLKNQVFAAMDRVVHQRDGFALGLSLFSNRISAFEFGNGENVKGWFQGAGVTYLYNGDTTQYGGNYWPTINSYRLPGTTTDGSGSGTPVNWKSYPNTKTWVGGSSIDGLNGSAGMDFAMTQVTGSTLQGKKSWFLFDDKVVALGSGITSTDNRSVETMIENRKLNAQGNNLLTVNGVAKPATLGWSESMAGVQYAHLAGSTAGSDIGYYFPQTATVQGLREIRTGSWSQINTGQSTTPVSERYLSLAFAHGTNPTNGSYAYVLLPGKTAGATANYAANATISILENSAAAHAVQDTEFNRIGVNFWNDGAKTVQVGGTPFITSDTKASVTTQETGGQLSIGISDPTQANTGTINLEINRAGTSADTSDPGIVITQYSPTIKMTIYVSGAKGKTFQAKINLGAAPASQTITASADATLRDGSYASTNYGTATVLDTKLESTSYNRNALVSFDLSAVTGTVGSAKVKLVPTAVGMAGITNQAHLIANPTWTESTVTWNNQPASGTLLATWTVPAVGTAVELDVKSQVIAALSGNKKLSLKLSSPSNQGSLGWVQYGSKEYGVAAYRPVIVITP</sequence>
<dbReference type="Pfam" id="PF02278">
    <property type="entry name" value="Lyase_8"/>
    <property type="match status" value="1"/>
</dbReference>
<dbReference type="CDD" id="cd01083">
    <property type="entry name" value="GAG_Lyase"/>
    <property type="match status" value="1"/>
</dbReference>
<feature type="domain" description="Carbohydrate-binding module family 96" evidence="10">
    <location>
        <begin position="801"/>
        <end position="965"/>
    </location>
</feature>
<dbReference type="InterPro" id="IPR012970">
    <property type="entry name" value="Lyase_8_alpha_N"/>
</dbReference>
<dbReference type="InterPro" id="IPR014718">
    <property type="entry name" value="GH-type_carb-bd"/>
</dbReference>
<accession>A0ABQ1FIN6</accession>
<dbReference type="PANTHER" id="PTHR38481:SF1">
    <property type="entry name" value="HYALURONATE LYASE"/>
    <property type="match status" value="1"/>
</dbReference>
<dbReference type="Proteomes" id="UP000615455">
    <property type="component" value="Unassembled WGS sequence"/>
</dbReference>
<evidence type="ECO:0000256" key="4">
    <source>
        <dbReference type="ARBA" id="ARBA00022729"/>
    </source>
</evidence>
<dbReference type="RefSeq" id="WP_229757983.1">
    <property type="nucleotide sequence ID" value="NZ_BMHE01000073.1"/>
</dbReference>
<feature type="domain" description="Polysaccharide lyase family 8 central" evidence="7">
    <location>
        <begin position="399"/>
        <end position="662"/>
    </location>
</feature>
<reference evidence="12" key="1">
    <citation type="journal article" date="2019" name="Int. J. Syst. Evol. Microbiol.">
        <title>The Global Catalogue of Microorganisms (GCM) 10K type strain sequencing project: providing services to taxonomists for standard genome sequencing and annotation.</title>
        <authorList>
            <consortium name="The Broad Institute Genomics Platform"/>
            <consortium name="The Broad Institute Genome Sequencing Center for Infectious Disease"/>
            <person name="Wu L."/>
            <person name="Ma J."/>
        </authorList>
    </citation>
    <scope>NUCLEOTIDE SEQUENCE [LARGE SCALE GENOMIC DNA]</scope>
    <source>
        <strain evidence="12">CGMCC 1.15043</strain>
    </source>
</reference>
<dbReference type="SUPFAM" id="SSF48230">
    <property type="entry name" value="Chondroitin AC/alginate lyase"/>
    <property type="match status" value="1"/>
</dbReference>
<evidence type="ECO:0000256" key="1">
    <source>
        <dbReference type="ARBA" id="ARBA00004613"/>
    </source>
</evidence>
<gene>
    <name evidence="11" type="ORF">GCM10008018_68560</name>
</gene>
<evidence type="ECO:0000256" key="2">
    <source>
        <dbReference type="ARBA" id="ARBA00006699"/>
    </source>
</evidence>
<dbReference type="InterPro" id="IPR055372">
    <property type="entry name" value="CBM96"/>
</dbReference>
<name>A0ABQ1FIN6_9BACL</name>
<dbReference type="NCBIfam" id="NF033679">
    <property type="entry name" value="DNRLRE_dom"/>
    <property type="match status" value="1"/>
</dbReference>
<organism evidence="11 12">
    <name type="scientific">Paenibacillus marchantiophytorum</name>
    <dbReference type="NCBI Taxonomy" id="1619310"/>
    <lineage>
        <taxon>Bacteria</taxon>
        <taxon>Bacillati</taxon>
        <taxon>Bacillota</taxon>
        <taxon>Bacilli</taxon>
        <taxon>Bacillales</taxon>
        <taxon>Paenibacillaceae</taxon>
        <taxon>Paenibacillus</taxon>
    </lineage>
</organism>
<evidence type="ECO:0000259" key="10">
    <source>
        <dbReference type="Pfam" id="PF24517"/>
    </source>
</evidence>
<evidence type="ECO:0000256" key="5">
    <source>
        <dbReference type="ARBA" id="ARBA00023239"/>
    </source>
</evidence>
<dbReference type="SUPFAM" id="SSF49863">
    <property type="entry name" value="Hyaluronate lyase-like, C-terminal domain"/>
    <property type="match status" value="1"/>
</dbReference>
<dbReference type="PANTHER" id="PTHR38481">
    <property type="entry name" value="HYALURONATE LYASE"/>
    <property type="match status" value="1"/>
</dbReference>
<dbReference type="InterPro" id="IPR038970">
    <property type="entry name" value="Lyase_8"/>
</dbReference>
<keyword evidence="5 11" id="KW-0456">Lyase</keyword>